<proteinExistence type="predicted"/>
<dbReference type="Proteomes" id="UP001595456">
    <property type="component" value="Unassembled WGS sequence"/>
</dbReference>
<sequence>MTSIATIIRKTSTPTLRAYFEHSGIGLPANIDWAVPEPEILPPLLKAVDELTDTEKARLALDAGRIGDLVSDVGQIALYSVAEDRAVLDSLGGAHDRAFWMFLNHPDRFRRAEEVRYTDERRRGRSWAGFIVAADQPLNKDPAALDAFKAALRECFASPNIHIDIFDRRRPTFDGEDCELIQIAVYREGLPDDVLEFDAGDLVRRVRSPVFEAALTYEPATGVVEVVANDSKSREAMARIMVRDLLEIEFTSEKMPSRNYDLCSLQQPHAFPRDAADGIESVTLKQLRLMPMDNQGQRVTLECMRGSEETIWEMAARHFGDRNPLLGGWVVTQAKLSIAFQPKGDARRGRVLALTITMPHGCNLKDLTPEEQLIGEKYLRRWGILSGDTGGDD</sequence>
<dbReference type="RefSeq" id="WP_336927637.1">
    <property type="nucleotide sequence ID" value="NZ_JBANRO010000019.1"/>
</dbReference>
<keyword evidence="2" id="KW-1185">Reference proteome</keyword>
<accession>A0ABV7ECG0</accession>
<comment type="caution">
    <text evidence="1">The sequence shown here is derived from an EMBL/GenBank/DDBJ whole genome shotgun (WGS) entry which is preliminary data.</text>
</comment>
<name>A0ABV7ECG0_9SPHN</name>
<gene>
    <name evidence="1" type="ORF">ACFODU_15845</name>
</gene>
<evidence type="ECO:0000313" key="2">
    <source>
        <dbReference type="Proteomes" id="UP001595456"/>
    </source>
</evidence>
<evidence type="ECO:0000313" key="1">
    <source>
        <dbReference type="EMBL" id="MFC3099271.1"/>
    </source>
</evidence>
<protein>
    <submittedName>
        <fullName evidence="1">Uncharacterized protein</fullName>
    </submittedName>
</protein>
<organism evidence="1 2">
    <name type="scientific">Alteraurantiacibacter palmitatis</name>
    <dbReference type="NCBI Taxonomy" id="2054628"/>
    <lineage>
        <taxon>Bacteria</taxon>
        <taxon>Pseudomonadati</taxon>
        <taxon>Pseudomonadota</taxon>
        <taxon>Alphaproteobacteria</taxon>
        <taxon>Sphingomonadales</taxon>
        <taxon>Erythrobacteraceae</taxon>
        <taxon>Alteraurantiacibacter</taxon>
    </lineage>
</organism>
<dbReference type="EMBL" id="JBHRST010000026">
    <property type="protein sequence ID" value="MFC3099271.1"/>
    <property type="molecule type" value="Genomic_DNA"/>
</dbReference>
<reference evidence="2" key="1">
    <citation type="journal article" date="2019" name="Int. J. Syst. Evol. Microbiol.">
        <title>The Global Catalogue of Microorganisms (GCM) 10K type strain sequencing project: providing services to taxonomists for standard genome sequencing and annotation.</title>
        <authorList>
            <consortium name="The Broad Institute Genomics Platform"/>
            <consortium name="The Broad Institute Genome Sequencing Center for Infectious Disease"/>
            <person name="Wu L."/>
            <person name="Ma J."/>
        </authorList>
    </citation>
    <scope>NUCLEOTIDE SEQUENCE [LARGE SCALE GENOMIC DNA]</scope>
    <source>
        <strain evidence="2">KCTC 52607</strain>
    </source>
</reference>